<sequence>MFSFRRKPTKKNSDESVIRASPSLPELSTQGIPWPENLVDIAAIRQTPPPEPRFQGAARTSFHSPDRPPIPFHKPFRGVPGQSTSAGAANGKIHSLYMSNGPAAFEALRTAAASPHPTARPSQRRARIPPKFNLMVAGGRGTGKTSLLRLLLDTADISPTATSEHKASLERFMRGSVKHTEAIQTASAEICESRFDRVLLSVVDTPGLDFHEGRELKLERQVSSVVKYLDSQFSDTMSEESKVVRQSKGDQHIHLCIYIIDPASIKTPAARRQLSSLPTKTRSETTISYRNADDTPPLTDDSHDSDDDDDDEGQLSMTPAELRVMRRLATRVNILPVIGLADSLTDDKLEAVKATVRRELRQAQLNLGVFGPTRPSVPDVPKIEEASAEVEGDSAAGSERPSGNHEEEAPGPAAPSPTDAATPTDSAPGDSSTPPAAPPTANGEHEPTPAPERPTRASRPVIKLRTNRGGSVRRSRSRGRLDLERDEREPVTPDPADAESVANARFSAALVARTDLSGVLPFAIIAPQETRARRARAKAQAQQAAVVADAVDPSEDGHAVSMIDSPVTPSHPLRNSSFLHGPPEDLKGVFVRKFRWGTVDVLNPSHCDFAALRTAVLSTHMKVLKTHTREVLYERFRTEKLLARRVTQKIGEEETKRLLEDLGL</sequence>
<organism evidence="1 2">
    <name type="scientific">Auriscalpium vulgare</name>
    <dbReference type="NCBI Taxonomy" id="40419"/>
    <lineage>
        <taxon>Eukaryota</taxon>
        <taxon>Fungi</taxon>
        <taxon>Dikarya</taxon>
        <taxon>Basidiomycota</taxon>
        <taxon>Agaricomycotina</taxon>
        <taxon>Agaricomycetes</taxon>
        <taxon>Russulales</taxon>
        <taxon>Auriscalpiaceae</taxon>
        <taxon>Auriscalpium</taxon>
    </lineage>
</organism>
<evidence type="ECO:0000313" key="2">
    <source>
        <dbReference type="Proteomes" id="UP000814033"/>
    </source>
</evidence>
<comment type="caution">
    <text evidence="1">The sequence shown here is derived from an EMBL/GenBank/DDBJ whole genome shotgun (WGS) entry which is preliminary data.</text>
</comment>
<dbReference type="Proteomes" id="UP000814033">
    <property type="component" value="Unassembled WGS sequence"/>
</dbReference>
<proteinExistence type="predicted"/>
<keyword evidence="2" id="KW-1185">Reference proteome</keyword>
<accession>A0ACB8S3F7</accession>
<evidence type="ECO:0000313" key="1">
    <source>
        <dbReference type="EMBL" id="KAI0050400.1"/>
    </source>
</evidence>
<reference evidence="1" key="2">
    <citation type="journal article" date="2022" name="New Phytol.">
        <title>Evolutionary transition to the ectomycorrhizal habit in the genomes of a hyperdiverse lineage of mushroom-forming fungi.</title>
        <authorList>
            <person name="Looney B."/>
            <person name="Miyauchi S."/>
            <person name="Morin E."/>
            <person name="Drula E."/>
            <person name="Courty P.E."/>
            <person name="Kohler A."/>
            <person name="Kuo A."/>
            <person name="LaButti K."/>
            <person name="Pangilinan J."/>
            <person name="Lipzen A."/>
            <person name="Riley R."/>
            <person name="Andreopoulos W."/>
            <person name="He G."/>
            <person name="Johnson J."/>
            <person name="Nolan M."/>
            <person name="Tritt A."/>
            <person name="Barry K.W."/>
            <person name="Grigoriev I.V."/>
            <person name="Nagy L.G."/>
            <person name="Hibbett D."/>
            <person name="Henrissat B."/>
            <person name="Matheny P.B."/>
            <person name="Labbe J."/>
            <person name="Martin F.M."/>
        </authorList>
    </citation>
    <scope>NUCLEOTIDE SEQUENCE</scope>
    <source>
        <strain evidence="1">FP105234-sp</strain>
    </source>
</reference>
<name>A0ACB8S3F7_9AGAM</name>
<dbReference type="EMBL" id="MU275862">
    <property type="protein sequence ID" value="KAI0050400.1"/>
    <property type="molecule type" value="Genomic_DNA"/>
</dbReference>
<reference evidence="1" key="1">
    <citation type="submission" date="2021-02" db="EMBL/GenBank/DDBJ databases">
        <authorList>
            <consortium name="DOE Joint Genome Institute"/>
            <person name="Ahrendt S."/>
            <person name="Looney B.P."/>
            <person name="Miyauchi S."/>
            <person name="Morin E."/>
            <person name="Drula E."/>
            <person name="Courty P.E."/>
            <person name="Chicoki N."/>
            <person name="Fauchery L."/>
            <person name="Kohler A."/>
            <person name="Kuo A."/>
            <person name="Labutti K."/>
            <person name="Pangilinan J."/>
            <person name="Lipzen A."/>
            <person name="Riley R."/>
            <person name="Andreopoulos W."/>
            <person name="He G."/>
            <person name="Johnson J."/>
            <person name="Barry K.W."/>
            <person name="Grigoriev I.V."/>
            <person name="Nagy L."/>
            <person name="Hibbett D."/>
            <person name="Henrissat B."/>
            <person name="Matheny P.B."/>
            <person name="Labbe J."/>
            <person name="Martin F."/>
        </authorList>
    </citation>
    <scope>NUCLEOTIDE SEQUENCE</scope>
    <source>
        <strain evidence="1">FP105234-sp</strain>
    </source>
</reference>
<gene>
    <name evidence="1" type="ORF">FA95DRAFT_1581239</name>
</gene>
<protein>
    <submittedName>
        <fullName evidence="1">Uncharacterized protein</fullName>
    </submittedName>
</protein>